<dbReference type="OrthoDB" id="2146388at2759"/>
<dbReference type="EMBL" id="MCFG01000331">
    <property type="protein sequence ID" value="ORX75873.1"/>
    <property type="molecule type" value="Genomic_DNA"/>
</dbReference>
<sequence length="138" mass="16542">MPKIREIVVEGYLIPSSILKDFSFNFKYLYINKDYIIFLLWKRKNKTPISTNELNIMHVRSSHKIYRISFVNKKLIPYKKKPKIFCRYNYQGISKIYDPAYYDNQGQIVYAQTIKEYAKVLGPTWYGVSWCDNNTMVE</sequence>
<name>A0A1Y1WQR1_9FUNG</name>
<dbReference type="AlphaFoldDB" id="A0A1Y1WQR1"/>
<organism evidence="1 2">
    <name type="scientific">Anaeromyces robustus</name>
    <dbReference type="NCBI Taxonomy" id="1754192"/>
    <lineage>
        <taxon>Eukaryota</taxon>
        <taxon>Fungi</taxon>
        <taxon>Fungi incertae sedis</taxon>
        <taxon>Chytridiomycota</taxon>
        <taxon>Chytridiomycota incertae sedis</taxon>
        <taxon>Neocallimastigomycetes</taxon>
        <taxon>Neocallimastigales</taxon>
        <taxon>Neocallimastigaceae</taxon>
        <taxon>Anaeromyces</taxon>
    </lineage>
</organism>
<keyword evidence="2" id="KW-1185">Reference proteome</keyword>
<evidence type="ECO:0000313" key="2">
    <source>
        <dbReference type="Proteomes" id="UP000193944"/>
    </source>
</evidence>
<reference evidence="1 2" key="2">
    <citation type="submission" date="2016-08" db="EMBL/GenBank/DDBJ databases">
        <title>Pervasive Adenine N6-methylation of Active Genes in Fungi.</title>
        <authorList>
            <consortium name="DOE Joint Genome Institute"/>
            <person name="Mondo S.J."/>
            <person name="Dannebaum R.O."/>
            <person name="Kuo R.C."/>
            <person name="Labutti K."/>
            <person name="Haridas S."/>
            <person name="Kuo A."/>
            <person name="Salamov A."/>
            <person name="Ahrendt S.R."/>
            <person name="Lipzen A."/>
            <person name="Sullivan W."/>
            <person name="Andreopoulos W.B."/>
            <person name="Clum A."/>
            <person name="Lindquist E."/>
            <person name="Daum C."/>
            <person name="Ramamoorthy G.K."/>
            <person name="Gryganskyi A."/>
            <person name="Culley D."/>
            <person name="Magnuson J.K."/>
            <person name="James T.Y."/>
            <person name="O'Malley M.A."/>
            <person name="Stajich J.E."/>
            <person name="Spatafora J.W."/>
            <person name="Visel A."/>
            <person name="Grigoriev I.V."/>
        </authorList>
    </citation>
    <scope>NUCLEOTIDE SEQUENCE [LARGE SCALE GENOMIC DNA]</scope>
    <source>
        <strain evidence="1 2">S4</strain>
    </source>
</reference>
<dbReference type="Proteomes" id="UP000193944">
    <property type="component" value="Unassembled WGS sequence"/>
</dbReference>
<gene>
    <name evidence="1" type="ORF">BCR32DRAFT_284771</name>
</gene>
<accession>A0A1Y1WQR1</accession>
<proteinExistence type="predicted"/>
<comment type="caution">
    <text evidence="1">The sequence shown here is derived from an EMBL/GenBank/DDBJ whole genome shotgun (WGS) entry which is preliminary data.</text>
</comment>
<reference evidence="1 2" key="1">
    <citation type="submission" date="2016-08" db="EMBL/GenBank/DDBJ databases">
        <title>A Parts List for Fungal Cellulosomes Revealed by Comparative Genomics.</title>
        <authorList>
            <consortium name="DOE Joint Genome Institute"/>
            <person name="Haitjema C.H."/>
            <person name="Gilmore S.P."/>
            <person name="Henske J.K."/>
            <person name="Solomon K.V."/>
            <person name="De Groot R."/>
            <person name="Kuo A."/>
            <person name="Mondo S.J."/>
            <person name="Salamov A.A."/>
            <person name="Labutti K."/>
            <person name="Zhao Z."/>
            <person name="Chiniquy J."/>
            <person name="Barry K."/>
            <person name="Brewer H.M."/>
            <person name="Purvine S.O."/>
            <person name="Wright A.T."/>
            <person name="Boxma B."/>
            <person name="Van Alen T."/>
            <person name="Hackstein J.H."/>
            <person name="Baker S.E."/>
            <person name="Grigoriev I.V."/>
            <person name="O'Malley M.A."/>
        </authorList>
    </citation>
    <scope>NUCLEOTIDE SEQUENCE [LARGE SCALE GENOMIC DNA]</scope>
    <source>
        <strain evidence="1 2">S4</strain>
    </source>
</reference>
<protein>
    <submittedName>
        <fullName evidence="1">Uncharacterized protein</fullName>
    </submittedName>
</protein>
<evidence type="ECO:0000313" key="1">
    <source>
        <dbReference type="EMBL" id="ORX75873.1"/>
    </source>
</evidence>